<accession>A0A1G4AW09</accession>
<sequence length="233" mass="25548">MIRGDDLLIKIPFFTEHDGSPIIEDTRKNPALSSKPYPSSVGKPSATPNNEDCAPCKYISLTGDRVSQARTPETPNDHNYGEQMPGTWLDLASEDSLPPAEAKSQSVSAAVRTQAIPTSYGTVTGSHRKSQTEFASIPSEVLHMDFEFASGPDTGTQAHRKSSTEFKEIVATTGFDDKSGIRKDVALLDFDLQDPNSTPCVPARDEERKITGQLWRKPESQDQPAQLWKSNGR</sequence>
<comment type="caution">
    <text evidence="2">The sequence shown here is derived from an EMBL/GenBank/DDBJ whole genome shotgun (WGS) entry which is preliminary data.</text>
</comment>
<proteinExistence type="predicted"/>
<feature type="region of interest" description="Disordered" evidence="1">
    <location>
        <begin position="64"/>
        <end position="110"/>
    </location>
</feature>
<dbReference type="EMBL" id="MJBS01000123">
    <property type="protein sequence ID" value="OHE93324.1"/>
    <property type="molecule type" value="Genomic_DNA"/>
</dbReference>
<dbReference type="AlphaFoldDB" id="A0A1G4AW09"/>
<protein>
    <submittedName>
        <fullName evidence="2">Uncharacterized protein</fullName>
    </submittedName>
</protein>
<name>A0A1G4AW09_9PEZI</name>
<evidence type="ECO:0000313" key="2">
    <source>
        <dbReference type="EMBL" id="OHE93324.1"/>
    </source>
</evidence>
<reference evidence="2 3" key="1">
    <citation type="submission" date="2016-09" db="EMBL/GenBank/DDBJ databases">
        <authorList>
            <person name="Capua I."/>
            <person name="De Benedictis P."/>
            <person name="Joannis T."/>
            <person name="Lombin L.H."/>
            <person name="Cattoli G."/>
        </authorList>
    </citation>
    <scope>NUCLEOTIDE SEQUENCE [LARGE SCALE GENOMIC DNA]</scope>
    <source>
        <strain evidence="2 3">IMI 309357</strain>
    </source>
</reference>
<keyword evidence="3" id="KW-1185">Reference proteome</keyword>
<feature type="region of interest" description="Disordered" evidence="1">
    <location>
        <begin position="212"/>
        <end position="233"/>
    </location>
</feature>
<feature type="compositionally biased region" description="Basic and acidic residues" evidence="1">
    <location>
        <begin position="18"/>
        <end position="28"/>
    </location>
</feature>
<feature type="region of interest" description="Disordered" evidence="1">
    <location>
        <begin position="18"/>
        <end position="52"/>
    </location>
</feature>
<dbReference type="Proteomes" id="UP000176998">
    <property type="component" value="Unassembled WGS sequence"/>
</dbReference>
<gene>
    <name evidence="2" type="ORF">CORC01_11392</name>
</gene>
<dbReference type="OrthoDB" id="4851276at2759"/>
<dbReference type="RefSeq" id="XP_022470489.1">
    <property type="nucleotide sequence ID" value="XM_022623016.1"/>
</dbReference>
<organism evidence="2 3">
    <name type="scientific">Colletotrichum orchidophilum</name>
    <dbReference type="NCBI Taxonomy" id="1209926"/>
    <lineage>
        <taxon>Eukaryota</taxon>
        <taxon>Fungi</taxon>
        <taxon>Dikarya</taxon>
        <taxon>Ascomycota</taxon>
        <taxon>Pezizomycotina</taxon>
        <taxon>Sordariomycetes</taxon>
        <taxon>Hypocreomycetidae</taxon>
        <taxon>Glomerellales</taxon>
        <taxon>Glomerellaceae</taxon>
        <taxon>Colletotrichum</taxon>
    </lineage>
</organism>
<dbReference type="GeneID" id="34564526"/>
<evidence type="ECO:0000313" key="3">
    <source>
        <dbReference type="Proteomes" id="UP000176998"/>
    </source>
</evidence>
<evidence type="ECO:0000256" key="1">
    <source>
        <dbReference type="SAM" id="MobiDB-lite"/>
    </source>
</evidence>